<evidence type="ECO:0000313" key="9">
    <source>
        <dbReference type="EMBL" id="SAL97341.1"/>
    </source>
</evidence>
<keyword evidence="5" id="KW-0456">Lyase</keyword>
<evidence type="ECO:0000256" key="7">
    <source>
        <dbReference type="SAM" id="MobiDB-lite"/>
    </source>
</evidence>
<sequence length="561" mass="60876">MLMDDDSSSDEDHMLEDTQVLHVGTPLIHSTHLSLRLNSNIFLKMESIQPSGSVKIRGIGNFCYRKIQTRGNDVRFVSGSGINTALAVAYCARQLRAEATIVVPTKTSQRICEAIQLDGAQLIKYGSNWIEAETHARKLVKRNGVYVPSADHEHVWQGHSSIVHELKTQLMDNPPAAIICPVGGGGLLNGVILGLQQVGWKQVPVIAVETHGSNAFQAAVVTGCLVHLPKTSTLASSLEAKSVCAKTLELSLIHPVVPFAVSDAMSANAVRLFADDNKMLVEASSGAALSLCYTEIIRDILPSLSPSSDIVVLVTGGSDISLDHLDEYRKLYDSPPVVVKSGSDVFLRLDDTLISLDDVDIDEPMGISPALLQELRAKRAAELSSQDQFDNNLIDSLSIVGSGDDDARTQDFMDDAIMARLDGNEEDDNVHGVGDVDDDDEEDDEDYYDRSETFDVGRGEEDDDDEDQHDELENDSDNDNSRSTPYAIDSDKDNTDKVYGDKSSGIDDMNSTNGHEDQTDLETGNKTAVSDDPVSSSQDSSSRIDSQHSVNNKSTHSPGET</sequence>
<dbReference type="InParanoid" id="A0A168LRF2"/>
<comment type="catalytic activity">
    <reaction evidence="6">
        <text>L-serine = pyruvate + NH4(+)</text>
        <dbReference type="Rhea" id="RHEA:19169"/>
        <dbReference type="ChEBI" id="CHEBI:15361"/>
        <dbReference type="ChEBI" id="CHEBI:28938"/>
        <dbReference type="ChEBI" id="CHEBI:33384"/>
        <dbReference type="EC" id="4.3.1.17"/>
    </reaction>
</comment>
<name>A0A168LRF2_ABSGL</name>
<dbReference type="STRING" id="4829.A0A168LRF2"/>
<dbReference type="InterPro" id="IPR050147">
    <property type="entry name" value="Ser/Thr_Dehydratase"/>
</dbReference>
<dbReference type="Pfam" id="PF00291">
    <property type="entry name" value="PALP"/>
    <property type="match status" value="1"/>
</dbReference>
<evidence type="ECO:0000313" key="10">
    <source>
        <dbReference type="Proteomes" id="UP000078561"/>
    </source>
</evidence>
<dbReference type="GO" id="GO:0004794">
    <property type="term" value="F:threonine deaminase activity"/>
    <property type="evidence" value="ECO:0007669"/>
    <property type="project" value="TreeGrafter"/>
</dbReference>
<organism evidence="9">
    <name type="scientific">Absidia glauca</name>
    <name type="common">Pin mould</name>
    <dbReference type="NCBI Taxonomy" id="4829"/>
    <lineage>
        <taxon>Eukaryota</taxon>
        <taxon>Fungi</taxon>
        <taxon>Fungi incertae sedis</taxon>
        <taxon>Mucoromycota</taxon>
        <taxon>Mucoromycotina</taxon>
        <taxon>Mucoromycetes</taxon>
        <taxon>Mucorales</taxon>
        <taxon>Cunninghamellaceae</taxon>
        <taxon>Absidia</taxon>
    </lineage>
</organism>
<dbReference type="OrthoDB" id="7773036at2759"/>
<evidence type="ECO:0000256" key="6">
    <source>
        <dbReference type="ARBA" id="ARBA00049406"/>
    </source>
</evidence>
<gene>
    <name evidence="9" type="primary">ABSGL_02832.1 scaffold 4001</name>
</gene>
<dbReference type="GO" id="GO:0006567">
    <property type="term" value="P:L-threonine catabolic process"/>
    <property type="evidence" value="ECO:0007669"/>
    <property type="project" value="TreeGrafter"/>
</dbReference>
<comment type="cofactor">
    <cofactor evidence="1">
        <name>pyridoxal 5'-phosphate</name>
        <dbReference type="ChEBI" id="CHEBI:597326"/>
    </cofactor>
</comment>
<protein>
    <recommendedName>
        <fullName evidence="3">L-serine ammonia-lyase</fullName>
        <ecNumber evidence="3">4.3.1.17</ecNumber>
    </recommendedName>
</protein>
<dbReference type="EMBL" id="LT551760">
    <property type="protein sequence ID" value="SAL97341.1"/>
    <property type="molecule type" value="Genomic_DNA"/>
</dbReference>
<dbReference type="Gene3D" id="3.40.50.1100">
    <property type="match status" value="2"/>
</dbReference>
<dbReference type="GO" id="GO:0006565">
    <property type="term" value="P:L-serine catabolic process"/>
    <property type="evidence" value="ECO:0007669"/>
    <property type="project" value="TreeGrafter"/>
</dbReference>
<dbReference type="AlphaFoldDB" id="A0A168LRF2"/>
<comment type="similarity">
    <text evidence="2">Belongs to the serine/threonine dehydratase family.</text>
</comment>
<dbReference type="PANTHER" id="PTHR48078">
    <property type="entry name" value="THREONINE DEHYDRATASE, MITOCHONDRIAL-RELATED"/>
    <property type="match status" value="1"/>
</dbReference>
<dbReference type="InterPro" id="IPR001926">
    <property type="entry name" value="TrpB-like_PALP"/>
</dbReference>
<evidence type="ECO:0000256" key="1">
    <source>
        <dbReference type="ARBA" id="ARBA00001933"/>
    </source>
</evidence>
<feature type="compositionally biased region" description="Acidic residues" evidence="7">
    <location>
        <begin position="460"/>
        <end position="478"/>
    </location>
</feature>
<feature type="domain" description="Tryptophan synthase beta chain-like PALP" evidence="8">
    <location>
        <begin position="23"/>
        <end position="316"/>
    </location>
</feature>
<dbReference type="PANTHER" id="PTHR48078:SF2">
    <property type="entry name" value="CATABOLIC L-SERINE_THREONINE DEHYDRATASE"/>
    <property type="match status" value="1"/>
</dbReference>
<dbReference type="Proteomes" id="UP000078561">
    <property type="component" value="Unassembled WGS sequence"/>
</dbReference>
<dbReference type="InterPro" id="IPR036052">
    <property type="entry name" value="TrpB-like_PALP_sf"/>
</dbReference>
<feature type="region of interest" description="Disordered" evidence="7">
    <location>
        <begin position="421"/>
        <end position="561"/>
    </location>
</feature>
<feature type="compositionally biased region" description="Basic and acidic residues" evidence="7">
    <location>
        <begin position="448"/>
        <end position="459"/>
    </location>
</feature>
<accession>A0A168LRF2</accession>
<feature type="compositionally biased region" description="Basic and acidic residues" evidence="7">
    <location>
        <begin position="489"/>
        <end position="500"/>
    </location>
</feature>
<feature type="compositionally biased region" description="Acidic residues" evidence="7">
    <location>
        <begin position="435"/>
        <end position="447"/>
    </location>
</feature>
<evidence type="ECO:0000259" key="8">
    <source>
        <dbReference type="Pfam" id="PF00291"/>
    </source>
</evidence>
<feature type="compositionally biased region" description="Low complexity" evidence="7">
    <location>
        <begin position="530"/>
        <end position="550"/>
    </location>
</feature>
<evidence type="ECO:0000256" key="3">
    <source>
        <dbReference type="ARBA" id="ARBA00012093"/>
    </source>
</evidence>
<evidence type="ECO:0000256" key="2">
    <source>
        <dbReference type="ARBA" id="ARBA00010869"/>
    </source>
</evidence>
<keyword evidence="4" id="KW-0663">Pyridoxal phosphate</keyword>
<evidence type="ECO:0000256" key="5">
    <source>
        <dbReference type="ARBA" id="ARBA00023239"/>
    </source>
</evidence>
<dbReference type="EC" id="4.3.1.17" evidence="3"/>
<reference evidence="9" key="1">
    <citation type="submission" date="2016-04" db="EMBL/GenBank/DDBJ databases">
        <authorList>
            <person name="Evans L.H."/>
            <person name="Alamgir A."/>
            <person name="Owens N."/>
            <person name="Weber N.D."/>
            <person name="Virtaneva K."/>
            <person name="Barbian K."/>
            <person name="Babar A."/>
            <person name="Rosenke K."/>
        </authorList>
    </citation>
    <scope>NUCLEOTIDE SEQUENCE [LARGE SCALE GENOMIC DNA]</scope>
    <source>
        <strain evidence="9">CBS 101.48</strain>
    </source>
</reference>
<keyword evidence="10" id="KW-1185">Reference proteome</keyword>
<dbReference type="GO" id="GO:0009097">
    <property type="term" value="P:isoleucine biosynthetic process"/>
    <property type="evidence" value="ECO:0007669"/>
    <property type="project" value="TreeGrafter"/>
</dbReference>
<evidence type="ECO:0000256" key="4">
    <source>
        <dbReference type="ARBA" id="ARBA00022898"/>
    </source>
</evidence>
<dbReference type="GO" id="GO:0003941">
    <property type="term" value="F:L-serine ammonia-lyase activity"/>
    <property type="evidence" value="ECO:0007669"/>
    <property type="project" value="UniProtKB-EC"/>
</dbReference>
<dbReference type="SUPFAM" id="SSF53686">
    <property type="entry name" value="Tryptophan synthase beta subunit-like PLP-dependent enzymes"/>
    <property type="match status" value="1"/>
</dbReference>
<proteinExistence type="inferred from homology"/>
<feature type="compositionally biased region" description="Polar residues" evidence="7">
    <location>
        <begin position="551"/>
        <end position="561"/>
    </location>
</feature>